<name>A0A4R1HE12_9GAMM</name>
<dbReference type="SUPFAM" id="SSF141868">
    <property type="entry name" value="EAL domain-like"/>
    <property type="match status" value="1"/>
</dbReference>
<evidence type="ECO:0000256" key="2">
    <source>
        <dbReference type="SAM" id="Phobius"/>
    </source>
</evidence>
<dbReference type="PANTHER" id="PTHR44757">
    <property type="entry name" value="DIGUANYLATE CYCLASE DGCP"/>
    <property type="match status" value="1"/>
</dbReference>
<dbReference type="InterPro" id="IPR001633">
    <property type="entry name" value="EAL_dom"/>
</dbReference>
<feature type="domain" description="GGDEF" evidence="7">
    <location>
        <begin position="421"/>
        <end position="554"/>
    </location>
</feature>
<dbReference type="SUPFAM" id="SSF55785">
    <property type="entry name" value="PYP-like sensor domain (PAS domain)"/>
    <property type="match status" value="1"/>
</dbReference>
<keyword evidence="2" id="KW-0472">Membrane</keyword>
<dbReference type="InterPro" id="IPR043128">
    <property type="entry name" value="Rev_trsase/Diguanyl_cyclase"/>
</dbReference>
<dbReference type="CDD" id="cd00130">
    <property type="entry name" value="PAS"/>
    <property type="match status" value="1"/>
</dbReference>
<dbReference type="SMART" id="SM00304">
    <property type="entry name" value="HAMP"/>
    <property type="match status" value="1"/>
</dbReference>
<dbReference type="GO" id="GO:0016020">
    <property type="term" value="C:membrane"/>
    <property type="evidence" value="ECO:0007669"/>
    <property type="project" value="InterPro"/>
</dbReference>
<dbReference type="Pfam" id="PF09984">
    <property type="entry name" value="sCache_4"/>
    <property type="match status" value="1"/>
</dbReference>
<dbReference type="Proteomes" id="UP000295707">
    <property type="component" value="Unassembled WGS sequence"/>
</dbReference>
<keyword evidence="9" id="KW-1185">Reference proteome</keyword>
<dbReference type="Gene3D" id="6.10.340.10">
    <property type="match status" value="1"/>
</dbReference>
<organism evidence="8 9">
    <name type="scientific">Thiogranum longum</name>
    <dbReference type="NCBI Taxonomy" id="1537524"/>
    <lineage>
        <taxon>Bacteria</taxon>
        <taxon>Pseudomonadati</taxon>
        <taxon>Pseudomonadota</taxon>
        <taxon>Gammaproteobacteria</taxon>
        <taxon>Chromatiales</taxon>
        <taxon>Ectothiorhodospiraceae</taxon>
        <taxon>Thiogranum</taxon>
    </lineage>
</organism>
<dbReference type="NCBIfam" id="TIGR00229">
    <property type="entry name" value="sensory_box"/>
    <property type="match status" value="1"/>
</dbReference>
<dbReference type="InterPro" id="IPR013767">
    <property type="entry name" value="PAS_fold"/>
</dbReference>
<dbReference type="SMART" id="SM00052">
    <property type="entry name" value="EAL"/>
    <property type="match status" value="1"/>
</dbReference>
<dbReference type="GO" id="GO:0003824">
    <property type="term" value="F:catalytic activity"/>
    <property type="evidence" value="ECO:0007669"/>
    <property type="project" value="UniProtKB-ARBA"/>
</dbReference>
<dbReference type="Pfam" id="PF00672">
    <property type="entry name" value="HAMP"/>
    <property type="match status" value="1"/>
</dbReference>
<dbReference type="PROSITE" id="PS50887">
    <property type="entry name" value="GGDEF"/>
    <property type="match status" value="1"/>
</dbReference>
<dbReference type="InterPro" id="IPR003660">
    <property type="entry name" value="HAMP_dom"/>
</dbReference>
<dbReference type="GO" id="GO:0006355">
    <property type="term" value="P:regulation of DNA-templated transcription"/>
    <property type="evidence" value="ECO:0007669"/>
    <property type="project" value="InterPro"/>
</dbReference>
<feature type="domain" description="HAMP" evidence="6">
    <location>
        <begin position="194"/>
        <end position="246"/>
    </location>
</feature>
<dbReference type="InterPro" id="IPR000160">
    <property type="entry name" value="GGDEF_dom"/>
</dbReference>
<feature type="domain" description="EAL" evidence="5">
    <location>
        <begin position="565"/>
        <end position="825"/>
    </location>
</feature>
<dbReference type="NCBIfam" id="TIGR00254">
    <property type="entry name" value="GGDEF"/>
    <property type="match status" value="1"/>
</dbReference>
<feature type="transmembrane region" description="Helical" evidence="2">
    <location>
        <begin position="170"/>
        <end position="193"/>
    </location>
</feature>
<feature type="transmembrane region" description="Helical" evidence="2">
    <location>
        <begin position="12"/>
        <end position="34"/>
    </location>
</feature>
<dbReference type="InterPro" id="IPR035919">
    <property type="entry name" value="EAL_sf"/>
</dbReference>
<dbReference type="InterPro" id="IPR052155">
    <property type="entry name" value="Biofilm_reg_signaling"/>
</dbReference>
<comment type="cofactor">
    <cofactor evidence="1">
        <name>Mg(2+)</name>
        <dbReference type="ChEBI" id="CHEBI:18420"/>
    </cofactor>
</comment>
<feature type="domain" description="PAS" evidence="3">
    <location>
        <begin position="259"/>
        <end position="297"/>
    </location>
</feature>
<dbReference type="Gene3D" id="3.30.70.270">
    <property type="match status" value="1"/>
</dbReference>
<dbReference type="PROSITE" id="PS50113">
    <property type="entry name" value="PAC"/>
    <property type="match status" value="1"/>
</dbReference>
<dbReference type="CDD" id="cd01948">
    <property type="entry name" value="EAL"/>
    <property type="match status" value="1"/>
</dbReference>
<proteinExistence type="predicted"/>
<dbReference type="InterPro" id="IPR000700">
    <property type="entry name" value="PAS-assoc_C"/>
</dbReference>
<dbReference type="EMBL" id="SMFX01000001">
    <property type="protein sequence ID" value="TCK18961.1"/>
    <property type="molecule type" value="Genomic_DNA"/>
</dbReference>
<dbReference type="Pfam" id="PF00990">
    <property type="entry name" value="GGDEF"/>
    <property type="match status" value="1"/>
</dbReference>
<sequence length="827" mass="91339">MKNLNIQSKVLLVTLLPLMITGFLLSSFFIWSQISGISTALDRKGQSIANLLSSAAEYGVLSGNEVALTKLIYASAHDPDIMAIVVSDKQDQPIVHTHPSGWADLEKVIQSGNDRLYKIFTTPVFYSSLPVDDYEPDASVGGTPGAATDLIGYVHVIVDRKHAIAQQTDVLVNGLLITAIAILITAYFASLMARSVTSPIRSLTSITDAISKGELEKRIAVDTGGEIGILQKSINSMATALEQARNKETERATDALFIEKVKAQTTLESLGEGVITTDASGIITYLNPAAEKLTGWTFSSACRRPLHEVFKVVSSNTRVPIDYPVYDCINGGNTIHHDFLLTLTRHDGKEFIIQDTATPIRDNYEDIIGMVLVFHDFSKLHRMSERLAYQASHDDLTGLLNRREFEAQLSRALIEVNDEATEHALCYIDLDQFKIVNDTCGHKAGDELLKQLTVEIRKKIRNHDVFARLGGDEFGIILKDCPMSNAEKLAAHIKDAASTFRFSWQQHTFEIGASIGLVPITHGHATTSDLMMTADSACYIAKDKGRNRIHIYEPTDEDIIQRSGDMQWLQTLNKSIDNDKLVLYSQLITPISETQGLGQHYEILLRMKGIEGDIVQPGLFIPAAERYHLMTSIDRWVVRNTFLTLAKAGLSGIKADLDVPGFSLNLSAQSLTENSFLDYVVEQFEDSGINPSLITFEITETAAIANLARATEVIEKLKQLGSRFSLDDFGSGLSSFAYLSNLPVDNIKIDGHFVRDIADNPVSRSIVESVAQIGRVMGVKTIAEFVENDYILQEAKDCGIDYVQGYGIERPRPLKDILKHLGLTRMT</sequence>
<evidence type="ECO:0000259" key="3">
    <source>
        <dbReference type="PROSITE" id="PS50112"/>
    </source>
</evidence>
<dbReference type="InterPro" id="IPR000014">
    <property type="entry name" value="PAS"/>
</dbReference>
<dbReference type="PANTHER" id="PTHR44757:SF4">
    <property type="entry name" value="DIGUANYLATE CYCLASE DGCE-RELATED"/>
    <property type="match status" value="1"/>
</dbReference>
<dbReference type="InterPro" id="IPR019247">
    <property type="entry name" value="Histidine_kinase_BarA_N"/>
</dbReference>
<evidence type="ECO:0000259" key="7">
    <source>
        <dbReference type="PROSITE" id="PS50887"/>
    </source>
</evidence>
<keyword evidence="2" id="KW-0812">Transmembrane</keyword>
<gene>
    <name evidence="8" type="ORF">DFR30_2250</name>
</gene>
<accession>A0A4R1HE12</accession>
<dbReference type="FunFam" id="3.30.70.270:FF:000001">
    <property type="entry name" value="Diguanylate cyclase domain protein"/>
    <property type="match status" value="1"/>
</dbReference>
<dbReference type="PROSITE" id="PS50883">
    <property type="entry name" value="EAL"/>
    <property type="match status" value="1"/>
</dbReference>
<evidence type="ECO:0000313" key="9">
    <source>
        <dbReference type="Proteomes" id="UP000295707"/>
    </source>
</evidence>
<dbReference type="SUPFAM" id="SSF55073">
    <property type="entry name" value="Nucleotide cyclase"/>
    <property type="match status" value="1"/>
</dbReference>
<dbReference type="GO" id="GO:0007165">
    <property type="term" value="P:signal transduction"/>
    <property type="evidence" value="ECO:0007669"/>
    <property type="project" value="InterPro"/>
</dbReference>
<dbReference type="CDD" id="cd06225">
    <property type="entry name" value="HAMP"/>
    <property type="match status" value="1"/>
</dbReference>
<evidence type="ECO:0000259" key="5">
    <source>
        <dbReference type="PROSITE" id="PS50883"/>
    </source>
</evidence>
<dbReference type="Pfam" id="PF00563">
    <property type="entry name" value="EAL"/>
    <property type="match status" value="1"/>
</dbReference>
<dbReference type="SUPFAM" id="SSF158472">
    <property type="entry name" value="HAMP domain-like"/>
    <property type="match status" value="1"/>
</dbReference>
<dbReference type="SMART" id="SM00267">
    <property type="entry name" value="GGDEF"/>
    <property type="match status" value="1"/>
</dbReference>
<dbReference type="Gene3D" id="3.20.20.450">
    <property type="entry name" value="EAL domain"/>
    <property type="match status" value="1"/>
</dbReference>
<dbReference type="PROSITE" id="PS50885">
    <property type="entry name" value="HAMP"/>
    <property type="match status" value="1"/>
</dbReference>
<dbReference type="Pfam" id="PF00989">
    <property type="entry name" value="PAS"/>
    <property type="match status" value="1"/>
</dbReference>
<feature type="domain" description="PAC" evidence="4">
    <location>
        <begin position="337"/>
        <end position="389"/>
    </location>
</feature>
<evidence type="ECO:0000256" key="1">
    <source>
        <dbReference type="ARBA" id="ARBA00001946"/>
    </source>
</evidence>
<reference evidence="8 9" key="1">
    <citation type="submission" date="2019-03" db="EMBL/GenBank/DDBJ databases">
        <title>Genomic Encyclopedia of Type Strains, Phase IV (KMG-IV): sequencing the most valuable type-strain genomes for metagenomic binning, comparative biology and taxonomic classification.</title>
        <authorList>
            <person name="Goeker M."/>
        </authorList>
    </citation>
    <scope>NUCLEOTIDE SEQUENCE [LARGE SCALE GENOMIC DNA]</scope>
    <source>
        <strain evidence="8 9">DSM 19610</strain>
    </source>
</reference>
<evidence type="ECO:0000259" key="4">
    <source>
        <dbReference type="PROSITE" id="PS50113"/>
    </source>
</evidence>
<dbReference type="CDD" id="cd01949">
    <property type="entry name" value="GGDEF"/>
    <property type="match status" value="1"/>
</dbReference>
<protein>
    <submittedName>
        <fullName evidence="8">PAS domain S-box-containing protein/diguanylate cyclase (GGDEF)-like protein</fullName>
    </submittedName>
</protein>
<comment type="caution">
    <text evidence="8">The sequence shown here is derived from an EMBL/GenBank/DDBJ whole genome shotgun (WGS) entry which is preliminary data.</text>
</comment>
<keyword evidence="2" id="KW-1133">Transmembrane helix</keyword>
<dbReference type="PROSITE" id="PS50112">
    <property type="entry name" value="PAS"/>
    <property type="match status" value="1"/>
</dbReference>
<evidence type="ECO:0000259" key="6">
    <source>
        <dbReference type="PROSITE" id="PS50885"/>
    </source>
</evidence>
<dbReference type="Gene3D" id="3.30.450.20">
    <property type="entry name" value="PAS domain"/>
    <property type="match status" value="1"/>
</dbReference>
<evidence type="ECO:0000313" key="8">
    <source>
        <dbReference type="EMBL" id="TCK18961.1"/>
    </source>
</evidence>
<dbReference type="InterPro" id="IPR035965">
    <property type="entry name" value="PAS-like_dom_sf"/>
</dbReference>
<dbReference type="InterPro" id="IPR029787">
    <property type="entry name" value="Nucleotide_cyclase"/>
</dbReference>
<dbReference type="AlphaFoldDB" id="A0A4R1HE12"/>